<dbReference type="RefSeq" id="WP_118151224.1">
    <property type="nucleotide sequence ID" value="NZ_QSAV01000003.1"/>
</dbReference>
<dbReference type="EMBL" id="QSAV01000003">
    <property type="protein sequence ID" value="RGW82465.1"/>
    <property type="molecule type" value="Genomic_DNA"/>
</dbReference>
<evidence type="ECO:0000313" key="4">
    <source>
        <dbReference type="Proteomes" id="UP000285776"/>
    </source>
</evidence>
<evidence type="ECO:0000256" key="1">
    <source>
        <dbReference type="SAM" id="Phobius"/>
    </source>
</evidence>
<sequence length="364" mass="40237">MKRQDDFGVGGALFLSVIFAIMAILSYNSDKSGNPIAIIPAIGVVVGLVMALNAKSKASDRKARKEQQDIFAQTLDYDDCFGNGDLKLYFNSQRQDVTICATTNEGKNIQVVRDFSVTETVKTDNYIVSYDAAHNKILRIKTNNGNILLKEFNLNYTFKNWNIVIKKSIPAVKAYNDYAFITDDVNEFVAIVTPTNMHLHQYSDIVSITYEENGNDMYNKSLGGAVVGGLLFGGVGAIVGSNTAKTVRNKKIERMSIKILLKSTSDSTILLDIYKTGKDRAVLETKNTADKIFYEGLMKEVTGIKDIFSIIIDIVDKSCASQNQRVSVSSSNSIADELTKLVQLRDAGILTEEEFQAQKAKLLQ</sequence>
<proteinExistence type="predicted"/>
<evidence type="ECO:0000313" key="3">
    <source>
        <dbReference type="EMBL" id="RGW82465.1"/>
    </source>
</evidence>
<gene>
    <name evidence="3" type="ORF">DWV53_01690</name>
</gene>
<name>A0AA93BHP3_9BACT</name>
<protein>
    <submittedName>
        <fullName evidence="3">SHOCT domain-containing protein</fullName>
    </submittedName>
</protein>
<feature type="transmembrane region" description="Helical" evidence="1">
    <location>
        <begin position="7"/>
        <end position="27"/>
    </location>
</feature>
<keyword evidence="1" id="KW-1133">Transmembrane helix</keyword>
<keyword evidence="1" id="KW-0812">Transmembrane</keyword>
<comment type="caution">
    <text evidence="3">The sequence shown here is derived from an EMBL/GenBank/DDBJ whole genome shotgun (WGS) entry which is preliminary data.</text>
</comment>
<dbReference type="Proteomes" id="UP000285776">
    <property type="component" value="Unassembled WGS sequence"/>
</dbReference>
<feature type="transmembrane region" description="Helical" evidence="1">
    <location>
        <begin position="33"/>
        <end position="54"/>
    </location>
</feature>
<evidence type="ECO:0000259" key="2">
    <source>
        <dbReference type="Pfam" id="PF09851"/>
    </source>
</evidence>
<keyword evidence="1" id="KW-0472">Membrane</keyword>
<dbReference type="InterPro" id="IPR018649">
    <property type="entry name" value="SHOCT"/>
</dbReference>
<dbReference type="Pfam" id="PF09851">
    <property type="entry name" value="SHOCT"/>
    <property type="match status" value="1"/>
</dbReference>
<dbReference type="AlphaFoldDB" id="A0AA93BHP3"/>
<organism evidence="3 4">
    <name type="scientific">Segatella copri</name>
    <dbReference type="NCBI Taxonomy" id="165179"/>
    <lineage>
        <taxon>Bacteria</taxon>
        <taxon>Pseudomonadati</taxon>
        <taxon>Bacteroidota</taxon>
        <taxon>Bacteroidia</taxon>
        <taxon>Bacteroidales</taxon>
        <taxon>Prevotellaceae</taxon>
        <taxon>Segatella</taxon>
    </lineage>
</organism>
<reference evidence="3 4" key="1">
    <citation type="submission" date="2018-08" db="EMBL/GenBank/DDBJ databases">
        <title>A genome reference for cultivated species of the human gut microbiota.</title>
        <authorList>
            <person name="Zou Y."/>
            <person name="Xue W."/>
            <person name="Luo G."/>
        </authorList>
    </citation>
    <scope>NUCLEOTIDE SEQUENCE [LARGE SCALE GENOMIC DNA]</scope>
    <source>
        <strain evidence="3 4">AF10-17</strain>
    </source>
</reference>
<feature type="domain" description="SHOCT" evidence="2">
    <location>
        <begin position="336"/>
        <end position="363"/>
    </location>
</feature>
<accession>A0AA93BHP3</accession>